<keyword evidence="3" id="KW-0677">Repeat</keyword>
<dbReference type="Gene3D" id="3.30.160.60">
    <property type="entry name" value="Classic Zinc Finger"/>
    <property type="match status" value="2"/>
</dbReference>
<dbReference type="Proteomes" id="UP001558613">
    <property type="component" value="Unassembled WGS sequence"/>
</dbReference>
<sequence>SHWREPFHLPTCGVSFTQKESFNRHMRIHNEEQPYTCDQCGKSFDQHENLK</sequence>
<dbReference type="Pfam" id="PF00096">
    <property type="entry name" value="zf-C2H2"/>
    <property type="match status" value="2"/>
</dbReference>
<dbReference type="PANTHER" id="PTHR24394:SF44">
    <property type="entry name" value="ZINC FINGER PROTEIN 271-LIKE"/>
    <property type="match status" value="1"/>
</dbReference>
<evidence type="ECO:0000259" key="8">
    <source>
        <dbReference type="PROSITE" id="PS50157"/>
    </source>
</evidence>
<evidence type="ECO:0000313" key="9">
    <source>
        <dbReference type="EMBL" id="KAL1276140.1"/>
    </source>
</evidence>
<organism evidence="9 10">
    <name type="scientific">Cirrhinus molitorella</name>
    <name type="common">mud carp</name>
    <dbReference type="NCBI Taxonomy" id="172907"/>
    <lineage>
        <taxon>Eukaryota</taxon>
        <taxon>Metazoa</taxon>
        <taxon>Chordata</taxon>
        <taxon>Craniata</taxon>
        <taxon>Vertebrata</taxon>
        <taxon>Euteleostomi</taxon>
        <taxon>Actinopterygii</taxon>
        <taxon>Neopterygii</taxon>
        <taxon>Teleostei</taxon>
        <taxon>Ostariophysi</taxon>
        <taxon>Cypriniformes</taxon>
        <taxon>Cyprinidae</taxon>
        <taxon>Labeoninae</taxon>
        <taxon>Labeonini</taxon>
        <taxon>Cirrhinus</taxon>
    </lineage>
</organism>
<dbReference type="PROSITE" id="PS50157">
    <property type="entry name" value="ZINC_FINGER_C2H2_2"/>
    <property type="match status" value="2"/>
</dbReference>
<dbReference type="PANTHER" id="PTHR24394">
    <property type="entry name" value="ZINC FINGER PROTEIN"/>
    <property type="match status" value="1"/>
</dbReference>
<keyword evidence="2" id="KW-0479">Metal-binding</keyword>
<keyword evidence="10" id="KW-1185">Reference proteome</keyword>
<protein>
    <recommendedName>
        <fullName evidence="8">C2H2-type domain-containing protein</fullName>
    </recommendedName>
</protein>
<evidence type="ECO:0000256" key="2">
    <source>
        <dbReference type="ARBA" id="ARBA00022723"/>
    </source>
</evidence>
<dbReference type="SUPFAM" id="SSF57667">
    <property type="entry name" value="beta-beta-alpha zinc fingers"/>
    <property type="match status" value="1"/>
</dbReference>
<dbReference type="InterPro" id="IPR013087">
    <property type="entry name" value="Znf_C2H2_type"/>
</dbReference>
<evidence type="ECO:0000256" key="3">
    <source>
        <dbReference type="ARBA" id="ARBA00022737"/>
    </source>
</evidence>
<evidence type="ECO:0000313" key="10">
    <source>
        <dbReference type="Proteomes" id="UP001558613"/>
    </source>
</evidence>
<evidence type="ECO:0000256" key="4">
    <source>
        <dbReference type="ARBA" id="ARBA00022771"/>
    </source>
</evidence>
<feature type="domain" description="C2H2-type" evidence="8">
    <location>
        <begin position="7"/>
        <end position="34"/>
    </location>
</feature>
<comment type="subcellular location">
    <subcellularLocation>
        <location evidence="1">Nucleus</location>
    </subcellularLocation>
</comment>
<feature type="non-terminal residue" evidence="9">
    <location>
        <position position="51"/>
    </location>
</feature>
<keyword evidence="6" id="KW-0539">Nucleus</keyword>
<dbReference type="InterPro" id="IPR036236">
    <property type="entry name" value="Znf_C2H2_sf"/>
</dbReference>
<comment type="caution">
    <text evidence="9">The sequence shown here is derived from an EMBL/GenBank/DDBJ whole genome shotgun (WGS) entry which is preliminary data.</text>
</comment>
<reference evidence="9 10" key="1">
    <citation type="submission" date="2023-09" db="EMBL/GenBank/DDBJ databases">
        <authorList>
            <person name="Wang M."/>
        </authorList>
    </citation>
    <scope>NUCLEOTIDE SEQUENCE [LARGE SCALE GENOMIC DNA]</scope>
    <source>
        <strain evidence="9">GT-2023</strain>
        <tissue evidence="9">Liver</tissue>
    </source>
</reference>
<keyword evidence="4 7" id="KW-0863">Zinc-finger</keyword>
<proteinExistence type="predicted"/>
<dbReference type="EMBL" id="JAYMGO010000004">
    <property type="protein sequence ID" value="KAL1276140.1"/>
    <property type="molecule type" value="Genomic_DNA"/>
</dbReference>
<gene>
    <name evidence="9" type="ORF">QQF64_035763</name>
</gene>
<evidence type="ECO:0000256" key="5">
    <source>
        <dbReference type="ARBA" id="ARBA00022833"/>
    </source>
</evidence>
<feature type="domain" description="C2H2-type" evidence="8">
    <location>
        <begin position="35"/>
        <end position="51"/>
    </location>
</feature>
<evidence type="ECO:0000256" key="6">
    <source>
        <dbReference type="ARBA" id="ARBA00023242"/>
    </source>
</evidence>
<name>A0ABR3NGR8_9TELE</name>
<accession>A0ABR3NGR8</accession>
<evidence type="ECO:0000256" key="7">
    <source>
        <dbReference type="PROSITE-ProRule" id="PRU00042"/>
    </source>
</evidence>
<keyword evidence="5" id="KW-0862">Zinc</keyword>
<feature type="non-terminal residue" evidence="9">
    <location>
        <position position="1"/>
    </location>
</feature>
<evidence type="ECO:0000256" key="1">
    <source>
        <dbReference type="ARBA" id="ARBA00004123"/>
    </source>
</evidence>